<gene>
    <name evidence="2" type="ORF">HLQ16_22210</name>
</gene>
<feature type="transmembrane region" description="Helical" evidence="1">
    <location>
        <begin position="105"/>
        <end position="138"/>
    </location>
</feature>
<sequence length="239" mass="27343">MKNTLYIIKVIVQKEIIDTIHTFGFFLIAIALGFNLCIYITDTKIIALKLSPEQLPYQLGLSMMYLMAMAILFLGTTLTSKLIYEEKRNKTMHMLLSMGITKEVVWMAKMCAIIVMCTLFSITTVLSHIAFVFVKFSILMKFNWMSFVIVFIMVPIIGYGFIAITSVAYMYFSKMNFVGMFIQIVPYLAIWEVSSKLIAYTNVPLYILILSVLIGIMLFALSFMLVRGISKERIVSRVD</sequence>
<dbReference type="RefSeq" id="WP_171299153.1">
    <property type="nucleotide sequence ID" value="NZ_CP087101.1"/>
</dbReference>
<dbReference type="EMBL" id="JABEYB010000027">
    <property type="protein sequence ID" value="NNU78608.1"/>
    <property type="molecule type" value="Genomic_DNA"/>
</dbReference>
<dbReference type="GO" id="GO:0005886">
    <property type="term" value="C:plasma membrane"/>
    <property type="evidence" value="ECO:0007669"/>
    <property type="project" value="UniProtKB-SubCell"/>
</dbReference>
<reference evidence="2 3" key="1">
    <citation type="submission" date="2020-05" db="EMBL/GenBank/DDBJ databases">
        <title>Complete genome of Clostridium estertheticum subspecies estertheticum, isolated from Vacuum packed lamb meat from New Zealand imported to Switzerland.</title>
        <authorList>
            <person name="Wambui J."/>
            <person name="Stevens M.J.A."/>
            <person name="Stephan R."/>
        </authorList>
    </citation>
    <scope>NUCLEOTIDE SEQUENCE [LARGE SCALE GENOMIC DNA]</scope>
    <source>
        <strain evidence="2 3">CEST001</strain>
    </source>
</reference>
<evidence type="ECO:0000313" key="3">
    <source>
        <dbReference type="Proteomes" id="UP000531659"/>
    </source>
</evidence>
<feature type="transmembrane region" description="Helical" evidence="1">
    <location>
        <begin position="177"/>
        <end position="199"/>
    </location>
</feature>
<comment type="caution">
    <text evidence="2">The sequence shown here is derived from an EMBL/GenBank/DDBJ whole genome shotgun (WGS) entry which is preliminary data.</text>
</comment>
<feature type="transmembrane region" description="Helical" evidence="1">
    <location>
        <begin position="205"/>
        <end position="226"/>
    </location>
</feature>
<feature type="transmembrane region" description="Helical" evidence="1">
    <location>
        <begin position="20"/>
        <end position="41"/>
    </location>
</feature>
<name>A0A7Y3T051_9CLOT</name>
<accession>A0A7Y3T051</accession>
<dbReference type="AlphaFoldDB" id="A0A7Y3T051"/>
<keyword evidence="1" id="KW-1133">Transmembrane helix</keyword>
<dbReference type="Pfam" id="PF12679">
    <property type="entry name" value="ABC2_membrane_2"/>
    <property type="match status" value="1"/>
</dbReference>
<keyword evidence="1" id="KW-0472">Membrane</keyword>
<evidence type="ECO:0000256" key="1">
    <source>
        <dbReference type="SAM" id="Phobius"/>
    </source>
</evidence>
<keyword evidence="1" id="KW-0812">Transmembrane</keyword>
<evidence type="ECO:0000313" key="2">
    <source>
        <dbReference type="EMBL" id="NNU78608.1"/>
    </source>
</evidence>
<dbReference type="Proteomes" id="UP000531659">
    <property type="component" value="Unassembled WGS sequence"/>
</dbReference>
<organism evidence="2 3">
    <name type="scientific">Clostridium estertheticum</name>
    <dbReference type="NCBI Taxonomy" id="238834"/>
    <lineage>
        <taxon>Bacteria</taxon>
        <taxon>Bacillati</taxon>
        <taxon>Bacillota</taxon>
        <taxon>Clostridia</taxon>
        <taxon>Eubacteriales</taxon>
        <taxon>Clostridiaceae</taxon>
        <taxon>Clostridium</taxon>
    </lineage>
</organism>
<dbReference type="GO" id="GO:0140359">
    <property type="term" value="F:ABC-type transporter activity"/>
    <property type="evidence" value="ECO:0007669"/>
    <property type="project" value="InterPro"/>
</dbReference>
<proteinExistence type="predicted"/>
<feature type="transmembrane region" description="Helical" evidence="1">
    <location>
        <begin position="144"/>
        <end position="170"/>
    </location>
</feature>
<protein>
    <submittedName>
        <fullName evidence="2">ABC transporter permease subunit</fullName>
    </submittedName>
</protein>
<feature type="transmembrane region" description="Helical" evidence="1">
    <location>
        <begin position="61"/>
        <end position="84"/>
    </location>
</feature>